<evidence type="ECO:0000313" key="5">
    <source>
        <dbReference type="Proteomes" id="UP001596105"/>
    </source>
</evidence>
<sequence length="64" mass="6823">MIIGIVGDNGSGKSTLLKLIAGLLQPTGGSITINGEKAHRRISTLVSYLSDQDSTYAWFTVREA</sequence>
<dbReference type="RefSeq" id="WP_378082086.1">
    <property type="nucleotide sequence ID" value="NZ_JBHSMH010000025.1"/>
</dbReference>
<comment type="caution">
    <text evidence="4">The sequence shown here is derived from an EMBL/GenBank/DDBJ whole genome shotgun (WGS) entry which is preliminary data.</text>
</comment>
<dbReference type="GO" id="GO:0005524">
    <property type="term" value="F:ATP binding"/>
    <property type="evidence" value="ECO:0007669"/>
    <property type="project" value="UniProtKB-KW"/>
</dbReference>
<evidence type="ECO:0000313" key="4">
    <source>
        <dbReference type="EMBL" id="MFC5469075.1"/>
    </source>
</evidence>
<dbReference type="EMBL" id="JBHSMH010000025">
    <property type="protein sequence ID" value="MFC5469075.1"/>
    <property type="molecule type" value="Genomic_DNA"/>
</dbReference>
<dbReference type="InterPro" id="IPR027417">
    <property type="entry name" value="P-loop_NTPase"/>
</dbReference>
<dbReference type="Pfam" id="PF00005">
    <property type="entry name" value="ABC_tran"/>
    <property type="match status" value="1"/>
</dbReference>
<organism evidence="4 5">
    <name type="scientific">Cohnella suwonensis</name>
    <dbReference type="NCBI Taxonomy" id="696072"/>
    <lineage>
        <taxon>Bacteria</taxon>
        <taxon>Bacillati</taxon>
        <taxon>Bacillota</taxon>
        <taxon>Bacilli</taxon>
        <taxon>Bacillales</taxon>
        <taxon>Paenibacillaceae</taxon>
        <taxon>Cohnella</taxon>
    </lineage>
</organism>
<name>A0ABW0LUW3_9BACL</name>
<evidence type="ECO:0000256" key="1">
    <source>
        <dbReference type="ARBA" id="ARBA00022741"/>
    </source>
</evidence>
<dbReference type="InterPro" id="IPR003439">
    <property type="entry name" value="ABC_transporter-like_ATP-bd"/>
</dbReference>
<dbReference type="PANTHER" id="PTHR43158">
    <property type="entry name" value="SKFA PEPTIDE EXPORT ATP-BINDING PROTEIN SKFE"/>
    <property type="match status" value="1"/>
</dbReference>
<evidence type="ECO:0000256" key="2">
    <source>
        <dbReference type="ARBA" id="ARBA00022840"/>
    </source>
</evidence>
<dbReference type="Gene3D" id="3.40.50.300">
    <property type="entry name" value="P-loop containing nucleotide triphosphate hydrolases"/>
    <property type="match status" value="1"/>
</dbReference>
<gene>
    <name evidence="4" type="ORF">ACFPPD_10100</name>
</gene>
<dbReference type="PANTHER" id="PTHR43158:SF1">
    <property type="entry name" value="ABC TRANSPORTER, ATP-BINDING PROTEIN"/>
    <property type="match status" value="1"/>
</dbReference>
<keyword evidence="2 4" id="KW-0067">ATP-binding</keyword>
<protein>
    <submittedName>
        <fullName evidence="4">ATP-binding cassette domain-containing protein</fullName>
    </submittedName>
</protein>
<feature type="domain" description="ABC transporter" evidence="3">
    <location>
        <begin position="2"/>
        <end position="63"/>
    </location>
</feature>
<dbReference type="SUPFAM" id="SSF52540">
    <property type="entry name" value="P-loop containing nucleoside triphosphate hydrolases"/>
    <property type="match status" value="1"/>
</dbReference>
<reference evidence="5" key="1">
    <citation type="journal article" date="2019" name="Int. J. Syst. Evol. Microbiol.">
        <title>The Global Catalogue of Microorganisms (GCM) 10K type strain sequencing project: providing services to taxonomists for standard genome sequencing and annotation.</title>
        <authorList>
            <consortium name="The Broad Institute Genomics Platform"/>
            <consortium name="The Broad Institute Genome Sequencing Center for Infectious Disease"/>
            <person name="Wu L."/>
            <person name="Ma J."/>
        </authorList>
    </citation>
    <scope>NUCLEOTIDE SEQUENCE [LARGE SCALE GENOMIC DNA]</scope>
    <source>
        <strain evidence="5">CCUG 57113</strain>
    </source>
</reference>
<accession>A0ABW0LUW3</accession>
<dbReference type="Proteomes" id="UP001596105">
    <property type="component" value="Unassembled WGS sequence"/>
</dbReference>
<keyword evidence="1" id="KW-0547">Nucleotide-binding</keyword>
<keyword evidence="5" id="KW-1185">Reference proteome</keyword>
<feature type="non-terminal residue" evidence="4">
    <location>
        <position position="64"/>
    </location>
</feature>
<proteinExistence type="predicted"/>
<evidence type="ECO:0000259" key="3">
    <source>
        <dbReference type="Pfam" id="PF00005"/>
    </source>
</evidence>